<evidence type="ECO:0000313" key="3">
    <source>
        <dbReference type="EMBL" id="KAF4131467.1"/>
    </source>
</evidence>
<dbReference type="Proteomes" id="UP000704712">
    <property type="component" value="Unassembled WGS sequence"/>
</dbReference>
<proteinExistence type="predicted"/>
<dbReference type="InterPro" id="IPR035940">
    <property type="entry name" value="CAP_sf"/>
</dbReference>
<comment type="caution">
    <text evidence="4">The sequence shown here is derived from an EMBL/GenBank/DDBJ whole genome shotgun (WGS) entry which is preliminary data.</text>
</comment>
<feature type="domain" description="SCP" evidence="2">
    <location>
        <begin position="51"/>
        <end position="169"/>
    </location>
</feature>
<feature type="signal peptide" evidence="1">
    <location>
        <begin position="1"/>
        <end position="27"/>
    </location>
</feature>
<evidence type="ECO:0000313" key="5">
    <source>
        <dbReference type="Proteomes" id="UP000704712"/>
    </source>
</evidence>
<dbReference type="CDD" id="cd05379">
    <property type="entry name" value="CAP_bacterial"/>
    <property type="match status" value="1"/>
</dbReference>
<name>A0A8S9TZW5_PHYIN</name>
<feature type="chain" id="PRO_5035707955" evidence="1">
    <location>
        <begin position="28"/>
        <end position="178"/>
    </location>
</feature>
<dbReference type="AlphaFoldDB" id="A0A8S9TZW5"/>
<evidence type="ECO:0000256" key="1">
    <source>
        <dbReference type="SAM" id="SignalP"/>
    </source>
</evidence>
<dbReference type="EMBL" id="JAACNO010002739">
    <property type="protein sequence ID" value="KAF4131468.1"/>
    <property type="molecule type" value="Genomic_DNA"/>
</dbReference>
<sequence length="178" mass="19199">MPLLQLLRSTLLFVAIVTTLCASTASADVNSTSNTTARHLQTVTDWRTTMLDAVNKERVAVGLPRLCMNNKLQVAAQAHSKDMALRDFVSHTGSDGSTLSTRVQAAGYRWTSVAENIAAGQLTVGRVMTSWMNSAGHRANILSARNTMLGCGYAGISNSRYKYYWTQVFASGSTEACG</sequence>
<dbReference type="Gene3D" id="3.40.33.10">
    <property type="entry name" value="CAP"/>
    <property type="match status" value="1"/>
</dbReference>
<dbReference type="Pfam" id="PF00188">
    <property type="entry name" value="CAP"/>
    <property type="match status" value="1"/>
</dbReference>
<accession>A0A8S9TZW5</accession>
<reference evidence="4" key="1">
    <citation type="submission" date="2020-03" db="EMBL/GenBank/DDBJ databases">
        <title>Hybrid Assembly of Korean Phytophthora infestans isolates.</title>
        <authorList>
            <person name="Prokchorchik M."/>
            <person name="Lee Y."/>
            <person name="Seo J."/>
            <person name="Cho J.-H."/>
            <person name="Park Y.-E."/>
            <person name="Jang D.-C."/>
            <person name="Im J.-S."/>
            <person name="Choi J.-G."/>
            <person name="Park H.-J."/>
            <person name="Lee G.-B."/>
            <person name="Lee Y.-G."/>
            <person name="Hong S.-Y."/>
            <person name="Cho K."/>
            <person name="Sohn K.H."/>
        </authorList>
    </citation>
    <scope>NUCLEOTIDE SEQUENCE</scope>
    <source>
        <strain evidence="4">KR_2_A2</strain>
    </source>
</reference>
<protein>
    <submittedName>
        <fullName evidence="4">Cysteine-rich secretory protein family</fullName>
    </submittedName>
</protein>
<dbReference type="SUPFAM" id="SSF55797">
    <property type="entry name" value="PR-1-like"/>
    <property type="match status" value="1"/>
</dbReference>
<evidence type="ECO:0000259" key="2">
    <source>
        <dbReference type="Pfam" id="PF00188"/>
    </source>
</evidence>
<gene>
    <name evidence="3" type="ORF">GN958_ATG19411</name>
    <name evidence="4" type="ORF">GN958_ATG19412</name>
</gene>
<organism evidence="4 5">
    <name type="scientific">Phytophthora infestans</name>
    <name type="common">Potato late blight agent</name>
    <name type="synonym">Botrytis infestans</name>
    <dbReference type="NCBI Taxonomy" id="4787"/>
    <lineage>
        <taxon>Eukaryota</taxon>
        <taxon>Sar</taxon>
        <taxon>Stramenopiles</taxon>
        <taxon>Oomycota</taxon>
        <taxon>Peronosporomycetes</taxon>
        <taxon>Peronosporales</taxon>
        <taxon>Peronosporaceae</taxon>
        <taxon>Phytophthora</taxon>
    </lineage>
</organism>
<evidence type="ECO:0000313" key="4">
    <source>
        <dbReference type="EMBL" id="KAF4131468.1"/>
    </source>
</evidence>
<dbReference type="PANTHER" id="PTHR31157">
    <property type="entry name" value="SCP DOMAIN-CONTAINING PROTEIN"/>
    <property type="match status" value="1"/>
</dbReference>
<dbReference type="EMBL" id="JAACNO010002739">
    <property type="protein sequence ID" value="KAF4131467.1"/>
    <property type="molecule type" value="Genomic_DNA"/>
</dbReference>
<dbReference type="PANTHER" id="PTHR31157:SF1">
    <property type="entry name" value="SCP DOMAIN-CONTAINING PROTEIN"/>
    <property type="match status" value="1"/>
</dbReference>
<keyword evidence="1" id="KW-0732">Signal</keyword>
<dbReference type="InterPro" id="IPR014044">
    <property type="entry name" value="CAP_dom"/>
</dbReference>